<keyword evidence="5" id="KW-1185">Reference proteome</keyword>
<organism evidence="4 5">
    <name type="scientific">Cellvibrio fontiphilus</name>
    <dbReference type="NCBI Taxonomy" id="1815559"/>
    <lineage>
        <taxon>Bacteria</taxon>
        <taxon>Pseudomonadati</taxon>
        <taxon>Pseudomonadota</taxon>
        <taxon>Gammaproteobacteria</taxon>
        <taxon>Cellvibrionales</taxon>
        <taxon>Cellvibrionaceae</taxon>
        <taxon>Cellvibrio</taxon>
    </lineage>
</organism>
<feature type="domain" description="SCP2" evidence="3">
    <location>
        <begin position="17"/>
        <end position="113"/>
    </location>
</feature>
<evidence type="ECO:0000313" key="5">
    <source>
        <dbReference type="Proteomes" id="UP001595555"/>
    </source>
</evidence>
<comment type="caution">
    <text evidence="4">The sequence shown here is derived from an EMBL/GenBank/DDBJ whole genome shotgun (WGS) entry which is preliminary data.</text>
</comment>
<reference evidence="5" key="1">
    <citation type="journal article" date="2019" name="Int. J. Syst. Evol. Microbiol.">
        <title>The Global Catalogue of Microorganisms (GCM) 10K type strain sequencing project: providing services to taxonomists for standard genome sequencing and annotation.</title>
        <authorList>
            <consortium name="The Broad Institute Genomics Platform"/>
            <consortium name="The Broad Institute Genome Sequencing Center for Infectious Disease"/>
            <person name="Wu L."/>
            <person name="Ma J."/>
        </authorList>
    </citation>
    <scope>NUCLEOTIDE SEQUENCE [LARGE SCALE GENOMIC DNA]</scope>
    <source>
        <strain evidence="5">KCTC 52237</strain>
    </source>
</reference>
<dbReference type="RefSeq" id="WP_378115915.1">
    <property type="nucleotide sequence ID" value="NZ_JBHRTF010000002.1"/>
</dbReference>
<accession>A0ABV7FCP6</accession>
<evidence type="ECO:0000259" key="3">
    <source>
        <dbReference type="Pfam" id="PF02036"/>
    </source>
</evidence>
<dbReference type="HAMAP" id="MF_02215">
    <property type="entry name" value="UbiJ"/>
    <property type="match status" value="1"/>
</dbReference>
<evidence type="ECO:0000313" key="4">
    <source>
        <dbReference type="EMBL" id="MFC3114508.1"/>
    </source>
</evidence>
<dbReference type="EMBL" id="JBHRTF010000002">
    <property type="protein sequence ID" value="MFC3114508.1"/>
    <property type="molecule type" value="Genomic_DNA"/>
</dbReference>
<keyword evidence="1" id="KW-0963">Cytoplasm</keyword>
<comment type="function">
    <text evidence="1">Required for ubiquinone (coenzyme Q) biosynthesis. Binds hydrophobic ubiquinone biosynthetic intermediates via its SCP2 domain and is essential for the stability of the Ubi complex. May constitute a docking platform where Ubi enzymes assemble and access their SCP2-bound polyprenyl substrates.</text>
</comment>
<dbReference type="InterPro" id="IPR036527">
    <property type="entry name" value="SCP2_sterol-bd_dom_sf"/>
</dbReference>
<gene>
    <name evidence="1" type="primary">ubiJ</name>
    <name evidence="4" type="ORF">ACFODX_03000</name>
</gene>
<dbReference type="InterPro" id="IPR038989">
    <property type="entry name" value="UbiJ"/>
</dbReference>
<evidence type="ECO:0000256" key="2">
    <source>
        <dbReference type="SAM" id="Coils"/>
    </source>
</evidence>
<comment type="subcellular location">
    <subcellularLocation>
        <location evidence="1">Cytoplasm</location>
    </subcellularLocation>
</comment>
<keyword evidence="2" id="KW-0175">Coiled coil</keyword>
<feature type="coiled-coil region" evidence="2">
    <location>
        <begin position="174"/>
        <end position="208"/>
    </location>
</feature>
<dbReference type="PANTHER" id="PTHR38693">
    <property type="entry name" value="UBIQUINONE BIOSYNTHESIS PROTEIN UBIJ"/>
    <property type="match status" value="1"/>
</dbReference>
<dbReference type="SUPFAM" id="SSF55718">
    <property type="entry name" value="SCP-like"/>
    <property type="match status" value="1"/>
</dbReference>
<dbReference type="PANTHER" id="PTHR38693:SF1">
    <property type="entry name" value="UBIQUINONE BIOSYNTHESIS ACCESSORY FACTOR UBIJ"/>
    <property type="match status" value="1"/>
</dbReference>
<dbReference type="Proteomes" id="UP001595555">
    <property type="component" value="Unassembled WGS sequence"/>
</dbReference>
<proteinExistence type="inferred from homology"/>
<protein>
    <recommendedName>
        <fullName evidence="1">Ubiquinone biosynthesis accessory factor UbiJ</fullName>
    </recommendedName>
</protein>
<comment type="similarity">
    <text evidence="1">Belongs to the UbiJ family.</text>
</comment>
<keyword evidence="1" id="KW-0831">Ubiquinone biosynthesis</keyword>
<dbReference type="InterPro" id="IPR003033">
    <property type="entry name" value="SCP2_sterol-bd_dom"/>
</dbReference>
<evidence type="ECO:0000256" key="1">
    <source>
        <dbReference type="HAMAP-Rule" id="MF_02215"/>
    </source>
</evidence>
<dbReference type="Pfam" id="PF02036">
    <property type="entry name" value="SCP2"/>
    <property type="match status" value="1"/>
</dbReference>
<sequence length="209" mass="23618">MANTITLAALASAEKMFNAALRYDPATRLGLARLEGKIIALHITAPALNFFVMPMDDELRLMSHWDGAVDTRINGSLLALMQLAQTETHNLKHSGVTVMGDLQLLAELQRLLKNLDIDWEEMLSQFTGDVIGHQSAELLRAQLGWVKDRARNSQRLTREFLTEELQALPAKAELENFYQQVDELRLAVDRAAARVEILLRKNDHLQKNH</sequence>
<comment type="pathway">
    <text evidence="1">Cofactor biosynthesis; ubiquinone biosynthesis.</text>
</comment>
<name>A0ABV7FCP6_9GAMM</name>